<dbReference type="EMBL" id="JAAQPH010000002">
    <property type="protein sequence ID" value="NIA67606.1"/>
    <property type="molecule type" value="Genomic_DNA"/>
</dbReference>
<dbReference type="Proteomes" id="UP000761264">
    <property type="component" value="Unassembled WGS sequence"/>
</dbReference>
<dbReference type="RefSeq" id="WP_167221334.1">
    <property type="nucleotide sequence ID" value="NZ_JAAQPH010000002.1"/>
</dbReference>
<dbReference type="AlphaFoldDB" id="A0A967C1P8"/>
<evidence type="ECO:0000313" key="3">
    <source>
        <dbReference type="Proteomes" id="UP000761264"/>
    </source>
</evidence>
<protein>
    <submittedName>
        <fullName evidence="2">Uncharacterized protein</fullName>
    </submittedName>
</protein>
<sequence>MRDFAKMNDPELNPQFRRGWDDDSPLALPRLRGERGDPPAPSSDISESRRVLASWLDQIDWQDDAGLTVHVRKLSNIRKRSGFSWRELLGGQA</sequence>
<accession>A0A967C1P8</accession>
<name>A0A967C1P8_9PROT</name>
<evidence type="ECO:0000256" key="1">
    <source>
        <dbReference type="SAM" id="MobiDB-lite"/>
    </source>
</evidence>
<proteinExistence type="predicted"/>
<feature type="region of interest" description="Disordered" evidence="1">
    <location>
        <begin position="1"/>
        <end position="47"/>
    </location>
</feature>
<keyword evidence="3" id="KW-1185">Reference proteome</keyword>
<organism evidence="2 3">
    <name type="scientific">Pelagibius litoralis</name>
    <dbReference type="NCBI Taxonomy" id="374515"/>
    <lineage>
        <taxon>Bacteria</taxon>
        <taxon>Pseudomonadati</taxon>
        <taxon>Pseudomonadota</taxon>
        <taxon>Alphaproteobacteria</taxon>
        <taxon>Rhodospirillales</taxon>
        <taxon>Rhodovibrionaceae</taxon>
        <taxon>Pelagibius</taxon>
    </lineage>
</organism>
<gene>
    <name evidence="2" type="ORF">HBA54_03285</name>
</gene>
<evidence type="ECO:0000313" key="2">
    <source>
        <dbReference type="EMBL" id="NIA67606.1"/>
    </source>
</evidence>
<comment type="caution">
    <text evidence="2">The sequence shown here is derived from an EMBL/GenBank/DDBJ whole genome shotgun (WGS) entry which is preliminary data.</text>
</comment>
<reference evidence="2" key="1">
    <citation type="submission" date="2020-03" db="EMBL/GenBank/DDBJ databases">
        <title>Genome of Pelagibius litoralis DSM 21314T.</title>
        <authorList>
            <person name="Wang G."/>
        </authorList>
    </citation>
    <scope>NUCLEOTIDE SEQUENCE</scope>
    <source>
        <strain evidence="2">DSM 21314</strain>
    </source>
</reference>